<organism evidence="1">
    <name type="scientific">Petromyces alliaceus</name>
    <name type="common">Aspergillus alliaceus</name>
    <dbReference type="NCBI Taxonomy" id="209559"/>
    <lineage>
        <taxon>Eukaryota</taxon>
        <taxon>Fungi</taxon>
        <taxon>Dikarya</taxon>
        <taxon>Ascomycota</taxon>
        <taxon>Pezizomycotina</taxon>
        <taxon>Eurotiomycetes</taxon>
        <taxon>Eurotiomycetidae</taxon>
        <taxon>Eurotiales</taxon>
        <taxon>Aspergillaceae</taxon>
        <taxon>Aspergillus</taxon>
        <taxon>Aspergillus subgen. Circumdati</taxon>
    </lineage>
</organism>
<dbReference type="OrthoDB" id="3358371at2759"/>
<accession>A0A5N7BY94</accession>
<dbReference type="AlphaFoldDB" id="A0A5N7BY94"/>
<evidence type="ECO:0000313" key="1">
    <source>
        <dbReference type="EMBL" id="KAE8386811.1"/>
    </source>
</evidence>
<dbReference type="Proteomes" id="UP000326877">
    <property type="component" value="Unassembled WGS sequence"/>
</dbReference>
<protein>
    <submittedName>
        <fullName evidence="1">Uncharacterized protein</fullName>
    </submittedName>
</protein>
<dbReference type="EMBL" id="ML735304">
    <property type="protein sequence ID" value="KAE8386811.1"/>
    <property type="molecule type" value="Genomic_DNA"/>
</dbReference>
<name>A0A5N7BY94_PETAA</name>
<sequence length="74" mass="8496">MTRKQGAENRTTLYLKNPVIPTECNKNVCFKTPHQVAAQEWISKGVQLVKASLDDIASLPRACLPRSLRHFRRY</sequence>
<gene>
    <name evidence="1" type="ORF">BDV23DRAFT_137284</name>
</gene>
<proteinExistence type="predicted"/>
<reference evidence="1" key="1">
    <citation type="submission" date="2019-04" db="EMBL/GenBank/DDBJ databases">
        <title>Friends and foes A comparative genomics studyof 23 Aspergillus species from section Flavi.</title>
        <authorList>
            <consortium name="DOE Joint Genome Institute"/>
            <person name="Kjaerbolling I."/>
            <person name="Vesth T."/>
            <person name="Frisvad J.C."/>
            <person name="Nybo J.L."/>
            <person name="Theobald S."/>
            <person name="Kildgaard S."/>
            <person name="Isbrandt T."/>
            <person name="Kuo A."/>
            <person name="Sato A."/>
            <person name="Lyhne E.K."/>
            <person name="Kogle M.E."/>
            <person name="Wiebenga A."/>
            <person name="Kun R.S."/>
            <person name="Lubbers R.J."/>
            <person name="Makela M.R."/>
            <person name="Barry K."/>
            <person name="Chovatia M."/>
            <person name="Clum A."/>
            <person name="Daum C."/>
            <person name="Haridas S."/>
            <person name="He G."/>
            <person name="LaButti K."/>
            <person name="Lipzen A."/>
            <person name="Mondo S."/>
            <person name="Riley R."/>
            <person name="Salamov A."/>
            <person name="Simmons B.A."/>
            <person name="Magnuson J.K."/>
            <person name="Henrissat B."/>
            <person name="Mortensen U.H."/>
            <person name="Larsen T.O."/>
            <person name="Devries R.P."/>
            <person name="Grigoriev I.V."/>
            <person name="Machida M."/>
            <person name="Baker S.E."/>
            <person name="Andersen M.R."/>
        </authorList>
    </citation>
    <scope>NUCLEOTIDE SEQUENCE [LARGE SCALE GENOMIC DNA]</scope>
    <source>
        <strain evidence="1">IBT 14317</strain>
    </source>
</reference>